<sequence>MSSDYQPDSSPDLEDPVYEASDEEVKDPGADDEDEEEEEEETRPNRWTGHPSTWRSITELERGLAASLEAVRNADLGVHLYNAFALKRRARELEEGLRRGEPSENPVDTDRDDPFVPPKSWTAWPLPSADVPREGEVVVGEGDGWDEYTFRRVDGRREKSSAVLEDVLVATSLRFAKERFEGREWGVEGEHDALNEEDGEDEESEESSEDNAEMVKEGNQTPENAYMKPVVSKDDGRSAELLRPSVRYSMEKLDAVLIALHHARETCRRHGSSTEDTDGEATTTVEKRPQGRPLNYEITNLVNRERQQERASIEPELTGDFIRRKNSTKGTRRGRPPKQYPRLDGETEKEYIIRICKLQKKPLPAWVRSRERAESLPKSPKKSVTPRNRASSVAVAEKHLTRLGLRDWSEVLGTAALAGFPADAVARATQRCANLFGEGMVLRTLVETPFFGEGSIVNTTYEPDLIPNLDGEIDASDSDDFQNTHSHSSQPSGTNGYICPIKDCTKREKGFKSQSQLMGHLRTVHEMDAEEAAQFDVPSDDECEGAVHIDGFLRPVKRGWRGPDKRPRKKLKKALDSLTESDGENSEEDNEGERETSE</sequence>
<feature type="compositionally biased region" description="Acidic residues" evidence="1">
    <location>
        <begin position="579"/>
        <end position="592"/>
    </location>
</feature>
<feature type="region of interest" description="Disordered" evidence="1">
    <location>
        <begin position="95"/>
        <end position="133"/>
    </location>
</feature>
<comment type="caution">
    <text evidence="3">The sequence shown here is derived from an EMBL/GenBank/DDBJ whole genome shotgun (WGS) entry which is preliminary data.</text>
</comment>
<feature type="compositionally biased region" description="Acidic residues" evidence="1">
    <location>
        <begin position="11"/>
        <end position="41"/>
    </location>
</feature>
<feature type="compositionally biased region" description="Acidic residues" evidence="1">
    <location>
        <begin position="195"/>
        <end position="212"/>
    </location>
</feature>
<feature type="region of interest" description="Disordered" evidence="1">
    <location>
        <begin position="1"/>
        <end position="54"/>
    </location>
</feature>
<organism evidence="3 4">
    <name type="scientific">Hymenoscyphus fraxineus</name>
    <dbReference type="NCBI Taxonomy" id="746836"/>
    <lineage>
        <taxon>Eukaryota</taxon>
        <taxon>Fungi</taxon>
        <taxon>Dikarya</taxon>
        <taxon>Ascomycota</taxon>
        <taxon>Pezizomycotina</taxon>
        <taxon>Leotiomycetes</taxon>
        <taxon>Helotiales</taxon>
        <taxon>Helotiaceae</taxon>
        <taxon>Hymenoscyphus</taxon>
    </lineage>
</organism>
<feature type="region of interest" description="Disordered" evidence="1">
    <location>
        <begin position="268"/>
        <end position="291"/>
    </location>
</feature>
<accession>A0A9N9KS11</accession>
<dbReference type="InterPro" id="IPR019622">
    <property type="entry name" value="Rrn9_dom"/>
</dbReference>
<dbReference type="Pfam" id="PF10680">
    <property type="entry name" value="RRN9"/>
    <property type="match status" value="1"/>
</dbReference>
<feature type="region of interest" description="Disordered" evidence="1">
    <location>
        <begin position="322"/>
        <end position="344"/>
    </location>
</feature>
<evidence type="ECO:0000313" key="3">
    <source>
        <dbReference type="EMBL" id="CAG8950987.1"/>
    </source>
</evidence>
<keyword evidence="4" id="KW-1185">Reference proteome</keyword>
<evidence type="ECO:0000313" key="4">
    <source>
        <dbReference type="Proteomes" id="UP000696280"/>
    </source>
</evidence>
<feature type="region of interest" description="Disordered" evidence="1">
    <location>
        <begin position="368"/>
        <end position="390"/>
    </location>
</feature>
<feature type="domain" description="Rrn9" evidence="2">
    <location>
        <begin position="68"/>
        <end position="137"/>
    </location>
</feature>
<protein>
    <recommendedName>
        <fullName evidence="2">Rrn9 domain-containing protein</fullName>
    </recommendedName>
</protein>
<dbReference type="AlphaFoldDB" id="A0A9N9KS11"/>
<dbReference type="OrthoDB" id="5412288at2759"/>
<evidence type="ECO:0000256" key="1">
    <source>
        <dbReference type="SAM" id="MobiDB-lite"/>
    </source>
</evidence>
<feature type="compositionally biased region" description="Basic residues" evidence="1">
    <location>
        <begin position="556"/>
        <end position="572"/>
    </location>
</feature>
<feature type="region of interest" description="Disordered" evidence="1">
    <location>
        <begin position="186"/>
        <end position="227"/>
    </location>
</feature>
<dbReference type="Gene3D" id="3.30.160.60">
    <property type="entry name" value="Classic Zinc Finger"/>
    <property type="match status" value="1"/>
</dbReference>
<feature type="compositionally biased region" description="Basic and acidic residues" evidence="1">
    <location>
        <begin position="95"/>
        <end position="114"/>
    </location>
</feature>
<feature type="compositionally biased region" description="Acidic residues" evidence="1">
    <location>
        <begin position="471"/>
        <end position="480"/>
    </location>
</feature>
<proteinExistence type="predicted"/>
<name>A0A9N9KS11_9HELO</name>
<gene>
    <name evidence="3" type="ORF">HYFRA_00006384</name>
</gene>
<reference evidence="3" key="1">
    <citation type="submission" date="2021-07" db="EMBL/GenBank/DDBJ databases">
        <authorList>
            <person name="Durling M."/>
        </authorList>
    </citation>
    <scope>NUCLEOTIDE SEQUENCE</scope>
</reference>
<feature type="region of interest" description="Disordered" evidence="1">
    <location>
        <begin position="471"/>
        <end position="497"/>
    </location>
</feature>
<feature type="compositionally biased region" description="Basic residues" evidence="1">
    <location>
        <begin position="324"/>
        <end position="336"/>
    </location>
</feature>
<feature type="region of interest" description="Disordered" evidence="1">
    <location>
        <begin position="556"/>
        <end position="598"/>
    </location>
</feature>
<evidence type="ECO:0000259" key="2">
    <source>
        <dbReference type="Pfam" id="PF10680"/>
    </source>
</evidence>
<dbReference type="Proteomes" id="UP000696280">
    <property type="component" value="Unassembled WGS sequence"/>
</dbReference>
<feature type="compositionally biased region" description="Polar residues" evidence="1">
    <location>
        <begin position="481"/>
        <end position="495"/>
    </location>
</feature>
<dbReference type="EMBL" id="CAJVRL010000039">
    <property type="protein sequence ID" value="CAG8950987.1"/>
    <property type="molecule type" value="Genomic_DNA"/>
</dbReference>